<keyword evidence="3 6" id="KW-1133">Transmembrane helix</keyword>
<feature type="compositionally biased region" description="Polar residues" evidence="5">
    <location>
        <begin position="646"/>
        <end position="672"/>
    </location>
</feature>
<dbReference type="EMBL" id="MCFG01000077">
    <property type="protein sequence ID" value="ORX83208.1"/>
    <property type="molecule type" value="Genomic_DNA"/>
</dbReference>
<feature type="transmembrane region" description="Helical" evidence="6">
    <location>
        <begin position="567"/>
        <end position="587"/>
    </location>
</feature>
<feature type="transmembrane region" description="Helical" evidence="6">
    <location>
        <begin position="599"/>
        <end position="619"/>
    </location>
</feature>
<feature type="transmembrane region" description="Helical" evidence="6">
    <location>
        <begin position="490"/>
        <end position="511"/>
    </location>
</feature>
<evidence type="ECO:0000313" key="8">
    <source>
        <dbReference type="EMBL" id="ORX83208.1"/>
    </source>
</evidence>
<evidence type="ECO:0000259" key="7">
    <source>
        <dbReference type="Pfam" id="PF00003"/>
    </source>
</evidence>
<reference evidence="8 9" key="1">
    <citation type="submission" date="2016-08" db="EMBL/GenBank/DDBJ databases">
        <title>A Parts List for Fungal Cellulosomes Revealed by Comparative Genomics.</title>
        <authorList>
            <consortium name="DOE Joint Genome Institute"/>
            <person name="Haitjema C.H."/>
            <person name="Gilmore S.P."/>
            <person name="Henske J.K."/>
            <person name="Solomon K.V."/>
            <person name="De Groot R."/>
            <person name="Kuo A."/>
            <person name="Mondo S.J."/>
            <person name="Salamov A.A."/>
            <person name="Labutti K."/>
            <person name="Zhao Z."/>
            <person name="Chiniquy J."/>
            <person name="Barry K."/>
            <person name="Brewer H.M."/>
            <person name="Purvine S.O."/>
            <person name="Wright A.T."/>
            <person name="Boxma B."/>
            <person name="Van Alen T."/>
            <person name="Hackstein J.H."/>
            <person name="Baker S.E."/>
            <person name="Grigoriev I.V."/>
            <person name="O'Malley M.A."/>
        </authorList>
    </citation>
    <scope>NUCLEOTIDE SEQUENCE [LARGE SCALE GENOMIC DNA]</scope>
    <source>
        <strain evidence="8 9">S4</strain>
    </source>
</reference>
<evidence type="ECO:0000256" key="2">
    <source>
        <dbReference type="ARBA" id="ARBA00022692"/>
    </source>
</evidence>
<dbReference type="InterPro" id="IPR017978">
    <property type="entry name" value="GPCR_3_C"/>
</dbReference>
<dbReference type="Gene3D" id="3.40.190.10">
    <property type="entry name" value="Periplasmic binding protein-like II"/>
    <property type="match status" value="2"/>
</dbReference>
<sequence length="883" mass="101186">MKNIYPEITSTESFVETLSYLMNTKSNKYDLIIFDTAYSNFFGKNLYNLSDYLPDEITKEMEQFINGTDNAPLDNFFQPPPGADFPPPDPNSPPDMNFKPTEIYSLPLYVEYSVLYSNTALLETYGKNVPKTWDELIETAHFIEEEEKKLDNEIYGFAVDMTDTEEGFNTFYEYIYSFRNNATDPFPTITDPVVINALEKLKELKSKLNNRGLLFNNRDLHSCLNSPKCLFVKTWNNVKHSEDFSMSLLPGVKEGISSSCVGQYNLGMNRHITDEKKEIVGKVVEYITSIDFQSKNTLQFGLISAMDVINSDCDKYEHCTYFKSVQSVSRPYDISDDYIGYSRKFRGYILQYLNGDIEASTCVEKIKYITMTFYEENQDLYNRIFMTIVGVSDLAMLYFYFLAFTKKHIHKFKLLSKFHWFLYMFGSILIMSHGFLEMGELTDLKCRIKPFIFSFGFTLCNTILLIRLIVNYPESNRNFVQYCDKHFSRAILYSFVVDVILNLLVLIKPYYAAVVADGAITYTKCKISGAVGITCMGLIYCFKFLILISMIFFVFIEWNIKEFKHDIHYSTGVILISLITFVFIFLSNHMKSGGYATKFLFPALIYYIYGFTSFAIYFISRFFTSYNSHNSAEEIVKKAIVNKPQSYSNHKESNSSLSTRTSNHSNSLSPTKKGSFADHIINLHNNAEEIKKSSELSLKNSNHASESKLNSRKNSNANSLSVDNIRNFEESISMTRRASQITAIPENKIADSFCSNSDQDIHESSNFSKIRSCDNINPGFNRTNRMNSIPGKMFLGMKNMRSYDNFPNNNNESLIRKPSTRSVSNNNINTNEPPRKCSTSNISANSLTNINEEKDVKKENEVVIVTQASFDGTSTDNKSNSNV</sequence>
<evidence type="ECO:0000256" key="6">
    <source>
        <dbReference type="SAM" id="Phobius"/>
    </source>
</evidence>
<feature type="transmembrane region" description="Helical" evidence="6">
    <location>
        <begin position="380"/>
        <end position="402"/>
    </location>
</feature>
<keyword evidence="4 6" id="KW-0472">Membrane</keyword>
<protein>
    <submittedName>
        <fullName evidence="8">Periplasmic binding protein-like II</fullName>
    </submittedName>
</protein>
<evidence type="ECO:0000256" key="5">
    <source>
        <dbReference type="SAM" id="MobiDB-lite"/>
    </source>
</evidence>
<dbReference type="InterPro" id="IPR050490">
    <property type="entry name" value="Bact_solute-bd_prot1"/>
</dbReference>
<feature type="transmembrane region" description="Helical" evidence="6">
    <location>
        <begin position="531"/>
        <end position="555"/>
    </location>
</feature>
<evidence type="ECO:0000256" key="4">
    <source>
        <dbReference type="ARBA" id="ARBA00023136"/>
    </source>
</evidence>
<comment type="subcellular location">
    <subcellularLocation>
        <location evidence="1">Membrane</location>
        <topology evidence="1">Multi-pass membrane protein</topology>
    </subcellularLocation>
</comment>
<dbReference type="GO" id="GO:0016020">
    <property type="term" value="C:membrane"/>
    <property type="evidence" value="ECO:0007669"/>
    <property type="project" value="UniProtKB-SubCell"/>
</dbReference>
<keyword evidence="2 6" id="KW-0812">Transmembrane</keyword>
<evidence type="ECO:0000256" key="1">
    <source>
        <dbReference type="ARBA" id="ARBA00004141"/>
    </source>
</evidence>
<feature type="compositionally biased region" description="Polar residues" evidence="5">
    <location>
        <begin position="820"/>
        <end position="848"/>
    </location>
</feature>
<evidence type="ECO:0000256" key="3">
    <source>
        <dbReference type="ARBA" id="ARBA00022989"/>
    </source>
</evidence>
<dbReference type="OrthoDB" id="2021138at2759"/>
<dbReference type="SUPFAM" id="SSF53850">
    <property type="entry name" value="Periplasmic binding protein-like II"/>
    <property type="match status" value="1"/>
</dbReference>
<dbReference type="Pfam" id="PF00003">
    <property type="entry name" value="7tm_3"/>
    <property type="match status" value="1"/>
</dbReference>
<organism evidence="8 9">
    <name type="scientific">Anaeromyces robustus</name>
    <dbReference type="NCBI Taxonomy" id="1754192"/>
    <lineage>
        <taxon>Eukaryota</taxon>
        <taxon>Fungi</taxon>
        <taxon>Fungi incertae sedis</taxon>
        <taxon>Chytridiomycota</taxon>
        <taxon>Chytridiomycota incertae sedis</taxon>
        <taxon>Neocallimastigomycetes</taxon>
        <taxon>Neocallimastigales</taxon>
        <taxon>Neocallimastigaceae</taxon>
        <taxon>Anaeromyces</taxon>
    </lineage>
</organism>
<gene>
    <name evidence="8" type="ORF">BCR32DRAFT_267104</name>
</gene>
<dbReference type="AlphaFoldDB" id="A0A1Y1XBT5"/>
<dbReference type="InterPro" id="IPR006059">
    <property type="entry name" value="SBP"/>
</dbReference>
<dbReference type="Proteomes" id="UP000193944">
    <property type="component" value="Unassembled WGS sequence"/>
</dbReference>
<feature type="region of interest" description="Disordered" evidence="5">
    <location>
        <begin position="809"/>
        <end position="848"/>
    </location>
</feature>
<feature type="transmembrane region" description="Helical" evidence="6">
    <location>
        <begin position="414"/>
        <end position="436"/>
    </location>
</feature>
<name>A0A1Y1XBT5_9FUNG</name>
<dbReference type="GO" id="GO:0004930">
    <property type="term" value="F:G protein-coupled receptor activity"/>
    <property type="evidence" value="ECO:0007669"/>
    <property type="project" value="InterPro"/>
</dbReference>
<reference evidence="8 9" key="2">
    <citation type="submission" date="2016-08" db="EMBL/GenBank/DDBJ databases">
        <title>Pervasive Adenine N6-methylation of Active Genes in Fungi.</title>
        <authorList>
            <consortium name="DOE Joint Genome Institute"/>
            <person name="Mondo S.J."/>
            <person name="Dannebaum R.O."/>
            <person name="Kuo R.C."/>
            <person name="Labutti K."/>
            <person name="Haridas S."/>
            <person name="Kuo A."/>
            <person name="Salamov A."/>
            <person name="Ahrendt S.R."/>
            <person name="Lipzen A."/>
            <person name="Sullivan W."/>
            <person name="Andreopoulos W.B."/>
            <person name="Clum A."/>
            <person name="Lindquist E."/>
            <person name="Daum C."/>
            <person name="Ramamoorthy G.K."/>
            <person name="Gryganskyi A."/>
            <person name="Culley D."/>
            <person name="Magnuson J.K."/>
            <person name="James T.Y."/>
            <person name="O'Malley M.A."/>
            <person name="Stajich J.E."/>
            <person name="Spatafora J.W."/>
            <person name="Visel A."/>
            <person name="Grigoriev I.V."/>
        </authorList>
    </citation>
    <scope>NUCLEOTIDE SEQUENCE [LARGE SCALE GENOMIC DNA]</scope>
    <source>
        <strain evidence="8 9">S4</strain>
    </source>
</reference>
<keyword evidence="9" id="KW-1185">Reference proteome</keyword>
<evidence type="ECO:0000313" key="9">
    <source>
        <dbReference type="Proteomes" id="UP000193944"/>
    </source>
</evidence>
<dbReference type="Pfam" id="PF01547">
    <property type="entry name" value="SBP_bac_1"/>
    <property type="match status" value="1"/>
</dbReference>
<comment type="caution">
    <text evidence="8">The sequence shown here is derived from an EMBL/GenBank/DDBJ whole genome shotgun (WGS) entry which is preliminary data.</text>
</comment>
<feature type="domain" description="G-protein coupled receptors family 3 profile" evidence="7">
    <location>
        <begin position="384"/>
        <end position="619"/>
    </location>
</feature>
<proteinExistence type="predicted"/>
<accession>A0A1Y1XBT5</accession>
<dbReference type="PANTHER" id="PTHR43649">
    <property type="entry name" value="ARABINOSE-BINDING PROTEIN-RELATED"/>
    <property type="match status" value="1"/>
</dbReference>
<feature type="transmembrane region" description="Helical" evidence="6">
    <location>
        <begin position="448"/>
        <end position="470"/>
    </location>
</feature>
<feature type="region of interest" description="Disordered" evidence="5">
    <location>
        <begin position="646"/>
        <end position="673"/>
    </location>
</feature>